<reference evidence="3" key="2">
    <citation type="submission" date="2025-08" db="UniProtKB">
        <authorList>
            <consortium name="Ensembl"/>
        </authorList>
    </citation>
    <scope>IDENTIFICATION</scope>
</reference>
<feature type="domain" description="TTF-type" evidence="2">
    <location>
        <begin position="165"/>
        <end position="248"/>
    </location>
</feature>
<feature type="region of interest" description="Disordered" evidence="1">
    <location>
        <begin position="1"/>
        <end position="128"/>
    </location>
</feature>
<proteinExistence type="predicted"/>
<dbReference type="InterPro" id="IPR006580">
    <property type="entry name" value="Znf_TTF"/>
</dbReference>
<dbReference type="GeneTree" id="ENSGT00940000166662"/>
<name>A0A4W5LI17_9TELE</name>
<reference evidence="4" key="1">
    <citation type="submission" date="2018-06" db="EMBL/GenBank/DDBJ databases">
        <title>Genome assembly of Danube salmon.</title>
        <authorList>
            <person name="Macqueen D.J."/>
            <person name="Gundappa M.K."/>
        </authorList>
    </citation>
    <scope>NUCLEOTIDE SEQUENCE [LARGE SCALE GENOMIC DNA]</scope>
</reference>
<keyword evidence="4" id="KW-1185">Reference proteome</keyword>
<evidence type="ECO:0000256" key="1">
    <source>
        <dbReference type="SAM" id="MobiDB-lite"/>
    </source>
</evidence>
<dbReference type="PANTHER" id="PTHR45749:SF35">
    <property type="entry name" value="AC-LIKE TRANSPOSASE-RELATED"/>
    <property type="match status" value="1"/>
</dbReference>
<sequence>MDKKRSKPSGAQFRKKRKEEEEKRVKDKGALLKYFGAPSGTGQDEEPSTSSATQASSEMISEPQDEEPSTSSATQVSSQMFSEPEDEDEDPFASTSPQQDSSEMPVGASPPNPHTEDEPLSTDPVDWPSVLTDRIRTLVCRGPSEVPPNFVFPRNEGDGRSCHQYFRKTLVSGERIPRSWSVYSERNNRLFCFCCKLFSKKNIQLANSGLTDWKHASSLLTSHNNSPEHRNCMKTWKELAMRIKKGETIDKHKMELMEDKRIRWREVLTRLTAIVQSLAIRNLTLRTHRNTELSIKWKFPQRG</sequence>
<feature type="compositionally biased region" description="Polar residues" evidence="1">
    <location>
        <begin position="93"/>
        <end position="102"/>
    </location>
</feature>
<accession>A0A4W5LI17</accession>
<dbReference type="PANTHER" id="PTHR45749">
    <property type="match status" value="1"/>
</dbReference>
<feature type="compositionally biased region" description="Polar residues" evidence="1">
    <location>
        <begin position="48"/>
        <end position="59"/>
    </location>
</feature>
<dbReference type="SMART" id="SM00597">
    <property type="entry name" value="ZnF_TTF"/>
    <property type="match status" value="1"/>
</dbReference>
<evidence type="ECO:0000313" key="3">
    <source>
        <dbReference type="Ensembl" id="ENSHHUP00000025546.1"/>
    </source>
</evidence>
<dbReference type="Proteomes" id="UP000314982">
    <property type="component" value="Unassembled WGS sequence"/>
</dbReference>
<dbReference type="Ensembl" id="ENSHHUT00000026553.1">
    <property type="protein sequence ID" value="ENSHHUP00000025546.1"/>
    <property type="gene ID" value="ENSHHUG00000016107.1"/>
</dbReference>
<feature type="compositionally biased region" description="Polar residues" evidence="1">
    <location>
        <begin position="69"/>
        <end position="81"/>
    </location>
</feature>
<dbReference type="AlphaFoldDB" id="A0A4W5LI17"/>
<feature type="compositionally biased region" description="Basic and acidic residues" evidence="1">
    <location>
        <begin position="18"/>
        <end position="30"/>
    </location>
</feature>
<dbReference type="STRING" id="62062.ENSHHUP00000025546"/>
<evidence type="ECO:0000313" key="4">
    <source>
        <dbReference type="Proteomes" id="UP000314982"/>
    </source>
</evidence>
<organism evidence="3 4">
    <name type="scientific">Hucho hucho</name>
    <name type="common">huchen</name>
    <dbReference type="NCBI Taxonomy" id="62062"/>
    <lineage>
        <taxon>Eukaryota</taxon>
        <taxon>Metazoa</taxon>
        <taxon>Chordata</taxon>
        <taxon>Craniata</taxon>
        <taxon>Vertebrata</taxon>
        <taxon>Euteleostomi</taxon>
        <taxon>Actinopterygii</taxon>
        <taxon>Neopterygii</taxon>
        <taxon>Teleostei</taxon>
        <taxon>Protacanthopterygii</taxon>
        <taxon>Salmoniformes</taxon>
        <taxon>Salmonidae</taxon>
        <taxon>Salmoninae</taxon>
        <taxon>Hucho</taxon>
    </lineage>
</organism>
<evidence type="ECO:0000259" key="2">
    <source>
        <dbReference type="SMART" id="SM00597"/>
    </source>
</evidence>
<protein>
    <recommendedName>
        <fullName evidence="2">TTF-type domain-containing protein</fullName>
    </recommendedName>
</protein>
<feature type="compositionally biased region" description="Basic residues" evidence="1">
    <location>
        <begin position="1"/>
        <end position="17"/>
    </location>
</feature>
<reference evidence="3" key="3">
    <citation type="submission" date="2025-09" db="UniProtKB">
        <authorList>
            <consortium name="Ensembl"/>
        </authorList>
    </citation>
    <scope>IDENTIFICATION</scope>
</reference>